<dbReference type="RefSeq" id="WP_390298102.1">
    <property type="nucleotide sequence ID" value="NZ_JBHULI010000002.1"/>
</dbReference>
<dbReference type="Proteomes" id="UP001597460">
    <property type="component" value="Unassembled WGS sequence"/>
</dbReference>
<organism evidence="1 2">
    <name type="scientific">Gracilimonas halophila</name>
    <dbReference type="NCBI Taxonomy" id="1834464"/>
    <lineage>
        <taxon>Bacteria</taxon>
        <taxon>Pseudomonadati</taxon>
        <taxon>Balneolota</taxon>
        <taxon>Balneolia</taxon>
        <taxon>Balneolales</taxon>
        <taxon>Balneolaceae</taxon>
        <taxon>Gracilimonas</taxon>
    </lineage>
</organism>
<proteinExistence type="predicted"/>
<evidence type="ECO:0000313" key="2">
    <source>
        <dbReference type="Proteomes" id="UP001597460"/>
    </source>
</evidence>
<sequence>MSLLIKESKFLQVTILTISLAFSTTPLIAQTTVLKDIYPGNYDSDIEYMTVIDSVMYFVADVSDEDEGELFITDGTPEGTQKISDIAPPHDFPDIEDVTPLGNKIIFTAVTDEMGREPYISDGTFSGTQLIEDINPDDGYSEAEHFGVMNGKAYFPAEDGSYPDANNGEELWVSDGTSGGTYMIKDIFPGTYEDHPDIEYDSSPTNFASINRTVLFKAESDSVSKHYLYTTDGTEEGTVKFLEEEDVFIHQEPIEYNGNWYFISGTKLWKSDGTPTGTTVVIDMAEGNYVIEDGSDLSNKLFRYNGHIYFFSTYTLWKTDGTHAGTEVAVEGLFSLFDYHHTDFAALFNDHIYFAATDEDYGQANVSGRELWMTDGTQEGTMYVANLRTGIDRGEPDDSDPEDLRVLNGKLYFTT</sequence>
<keyword evidence="2" id="KW-1185">Reference proteome</keyword>
<comment type="caution">
    <text evidence="1">The sequence shown here is derived from an EMBL/GenBank/DDBJ whole genome shotgun (WGS) entry which is preliminary data.</text>
</comment>
<name>A0ABW5JFT5_9BACT</name>
<evidence type="ECO:0008006" key="3">
    <source>
        <dbReference type="Google" id="ProtNLM"/>
    </source>
</evidence>
<dbReference type="EMBL" id="JBHULI010000002">
    <property type="protein sequence ID" value="MFD2531308.1"/>
    <property type="molecule type" value="Genomic_DNA"/>
</dbReference>
<gene>
    <name evidence="1" type="ORF">ACFSVN_02490</name>
</gene>
<protein>
    <recommendedName>
        <fullName evidence="3">DUF5050 domain-containing protein</fullName>
    </recommendedName>
</protein>
<reference evidence="2" key="1">
    <citation type="journal article" date="2019" name="Int. J. Syst. Evol. Microbiol.">
        <title>The Global Catalogue of Microorganisms (GCM) 10K type strain sequencing project: providing services to taxonomists for standard genome sequencing and annotation.</title>
        <authorList>
            <consortium name="The Broad Institute Genomics Platform"/>
            <consortium name="The Broad Institute Genome Sequencing Center for Infectious Disease"/>
            <person name="Wu L."/>
            <person name="Ma J."/>
        </authorList>
    </citation>
    <scope>NUCLEOTIDE SEQUENCE [LARGE SCALE GENOMIC DNA]</scope>
    <source>
        <strain evidence="2">KCTC 52042</strain>
    </source>
</reference>
<evidence type="ECO:0000313" key="1">
    <source>
        <dbReference type="EMBL" id="MFD2531308.1"/>
    </source>
</evidence>
<accession>A0ABW5JFT5</accession>